<dbReference type="EMBL" id="JAUJFI010000010">
    <property type="protein sequence ID" value="MDQ2101912.1"/>
    <property type="molecule type" value="Genomic_DNA"/>
</dbReference>
<keyword evidence="2" id="KW-0472">Membrane</keyword>
<sequence length="229" mass="24281">MIITCPACATRYTLADSAVGPQGRKVRCAQCGHMWWQAPEEDEPVFHPDEVTEFHPAPPPPPPKRASAAKTPAKAPADPGARRRALVGWGIFVALLAAIGAAGYFGRATAVRLWPPAALLYETVGLPVEPPGTGLQLQNVRSEQKTEDGKPVLVVDGQIVNVSEMARTVPPLRVTALGADRQPLKSWTVEPAPPQILPGEVATFRDVQPDAAGALAGVLEVMITFDGGH</sequence>
<keyword evidence="2" id="KW-1133">Transmembrane helix</keyword>
<evidence type="ECO:0000313" key="4">
    <source>
        <dbReference type="EMBL" id="MDQ2101912.1"/>
    </source>
</evidence>
<gene>
    <name evidence="4" type="ORF">QSG27_04315</name>
</gene>
<protein>
    <submittedName>
        <fullName evidence="4">Zinc-ribbon domain-containing protein</fullName>
    </submittedName>
</protein>
<evidence type="ECO:0000256" key="1">
    <source>
        <dbReference type="SAM" id="MobiDB-lite"/>
    </source>
</evidence>
<keyword evidence="2" id="KW-0812">Transmembrane</keyword>
<feature type="compositionally biased region" description="Low complexity" evidence="1">
    <location>
        <begin position="65"/>
        <end position="79"/>
    </location>
</feature>
<evidence type="ECO:0000256" key="2">
    <source>
        <dbReference type="SAM" id="Phobius"/>
    </source>
</evidence>
<evidence type="ECO:0000259" key="3">
    <source>
        <dbReference type="Pfam" id="PF13717"/>
    </source>
</evidence>
<dbReference type="Pfam" id="PF13717">
    <property type="entry name" value="Zn_ribbon_4"/>
    <property type="match status" value="1"/>
</dbReference>
<feature type="transmembrane region" description="Helical" evidence="2">
    <location>
        <begin position="86"/>
        <end position="106"/>
    </location>
</feature>
<dbReference type="Proteomes" id="UP001227317">
    <property type="component" value="Unassembled WGS sequence"/>
</dbReference>
<accession>A0ABU0WCU7</accession>
<proteinExistence type="predicted"/>
<name>A0ABU0WCU7_9PROT</name>
<reference evidence="4 5" key="1">
    <citation type="submission" date="2023-06" db="EMBL/GenBank/DDBJ databases">
        <title>Azospirillum isscasensis sp.nov, a bacterium isolated from rhizosphere soil of rice.</title>
        <authorList>
            <person name="Wang H."/>
        </authorList>
    </citation>
    <scope>NUCLEOTIDE SEQUENCE [LARGE SCALE GENOMIC DNA]</scope>
    <source>
        <strain evidence="4 5">C340-1</strain>
    </source>
</reference>
<feature type="region of interest" description="Disordered" evidence="1">
    <location>
        <begin position="50"/>
        <end position="79"/>
    </location>
</feature>
<organism evidence="4 5">
    <name type="scientific">Azospirillum isscasi</name>
    <dbReference type="NCBI Taxonomy" id="3053926"/>
    <lineage>
        <taxon>Bacteria</taxon>
        <taxon>Pseudomonadati</taxon>
        <taxon>Pseudomonadota</taxon>
        <taxon>Alphaproteobacteria</taxon>
        <taxon>Rhodospirillales</taxon>
        <taxon>Azospirillaceae</taxon>
        <taxon>Azospirillum</taxon>
    </lineage>
</organism>
<keyword evidence="5" id="KW-1185">Reference proteome</keyword>
<comment type="caution">
    <text evidence="4">The sequence shown here is derived from an EMBL/GenBank/DDBJ whole genome shotgun (WGS) entry which is preliminary data.</text>
</comment>
<feature type="domain" description="Zinc finger/thioredoxin putative" evidence="3">
    <location>
        <begin position="1"/>
        <end position="35"/>
    </location>
</feature>
<dbReference type="RefSeq" id="WP_306703896.1">
    <property type="nucleotide sequence ID" value="NZ_JAUJFI010000010.1"/>
</dbReference>
<evidence type="ECO:0000313" key="5">
    <source>
        <dbReference type="Proteomes" id="UP001227317"/>
    </source>
</evidence>
<dbReference type="NCBIfam" id="TIGR02098">
    <property type="entry name" value="MJ0042_CXXC"/>
    <property type="match status" value="1"/>
</dbReference>
<dbReference type="InterPro" id="IPR011723">
    <property type="entry name" value="Znf/thioredoxin_put"/>
</dbReference>